<accession>A0AC35U845</accession>
<dbReference type="WBParaSite" id="RSKR_0000909900.1">
    <property type="protein sequence ID" value="RSKR_0000909900.1"/>
    <property type="gene ID" value="RSKR_0000909900"/>
</dbReference>
<proteinExistence type="predicted"/>
<name>A0AC35U845_9BILA</name>
<evidence type="ECO:0000313" key="1">
    <source>
        <dbReference type="Proteomes" id="UP000095286"/>
    </source>
</evidence>
<evidence type="ECO:0000313" key="2">
    <source>
        <dbReference type="WBParaSite" id="RSKR_0000909900.1"/>
    </source>
</evidence>
<reference evidence="2" key="1">
    <citation type="submission" date="2016-11" db="UniProtKB">
        <authorList>
            <consortium name="WormBaseParasite"/>
        </authorList>
    </citation>
    <scope>IDENTIFICATION</scope>
    <source>
        <strain evidence="2">KR3021</strain>
    </source>
</reference>
<sequence>MGFRSPFGWFKSNHKKIKNTEKPTTSNEEAETPFDNTESNQLKLSEMLEEIQAENEFLRNEITLSNENYDRINNEYTCFKEYVNNITEEHQRHVLISKKIKQQDDITIAGLNERIIENTELVRQISQDNADKYSFERNNIELNRKIKIKDSYIAELKRIISNMSGSSKANQNKDYVAPLSQINGSTQRRTNSRQPFRLSQISPLSSPIDKMSSVYSYSSSGYEDCQDKTLSASLNKSFNSATPKRSPEMDHGAALRVQRILKETNEASRKVFSMSKALSTVSTNLMDGRNDFHILAGQLDEEFSDSEDENSNISRFSYKLETLARKNFEDLEKTQTYLTTLIRNIHFYTTRPSFNNSSTCSLQ</sequence>
<protein>
    <submittedName>
        <fullName evidence="2">Uncharacterized protein</fullName>
    </submittedName>
</protein>
<dbReference type="Proteomes" id="UP000095286">
    <property type="component" value="Unplaced"/>
</dbReference>
<organism evidence="1 2">
    <name type="scientific">Rhabditophanes sp. KR3021</name>
    <dbReference type="NCBI Taxonomy" id="114890"/>
    <lineage>
        <taxon>Eukaryota</taxon>
        <taxon>Metazoa</taxon>
        <taxon>Ecdysozoa</taxon>
        <taxon>Nematoda</taxon>
        <taxon>Chromadorea</taxon>
        <taxon>Rhabditida</taxon>
        <taxon>Tylenchina</taxon>
        <taxon>Panagrolaimomorpha</taxon>
        <taxon>Strongyloidoidea</taxon>
        <taxon>Alloionematidae</taxon>
        <taxon>Rhabditophanes</taxon>
    </lineage>
</organism>